<accession>A0A9P6WYT0</accession>
<dbReference type="AlphaFoldDB" id="A0A9P6WYT0"/>
<gene>
    <name evidence="1" type="ORF">G6F64_011651</name>
</gene>
<organism evidence="1 2">
    <name type="scientific">Rhizopus oryzae</name>
    <name type="common">Mucormycosis agent</name>
    <name type="synonym">Rhizopus arrhizus var. delemar</name>
    <dbReference type="NCBI Taxonomy" id="64495"/>
    <lineage>
        <taxon>Eukaryota</taxon>
        <taxon>Fungi</taxon>
        <taxon>Fungi incertae sedis</taxon>
        <taxon>Mucoromycota</taxon>
        <taxon>Mucoromycotina</taxon>
        <taxon>Mucoromycetes</taxon>
        <taxon>Mucorales</taxon>
        <taxon>Mucorineae</taxon>
        <taxon>Rhizopodaceae</taxon>
        <taxon>Rhizopus</taxon>
    </lineage>
</organism>
<dbReference type="EMBL" id="JAANQT010002963">
    <property type="protein sequence ID" value="KAG1301605.1"/>
    <property type="molecule type" value="Genomic_DNA"/>
</dbReference>
<dbReference type="Proteomes" id="UP000716291">
    <property type="component" value="Unassembled WGS sequence"/>
</dbReference>
<comment type="caution">
    <text evidence="1">The sequence shown here is derived from an EMBL/GenBank/DDBJ whole genome shotgun (WGS) entry which is preliminary data.</text>
</comment>
<protein>
    <submittedName>
        <fullName evidence="1">Uncharacterized protein</fullName>
    </submittedName>
</protein>
<reference evidence="1" key="1">
    <citation type="journal article" date="2020" name="Microb. Genom.">
        <title>Genetic diversity of clinical and environmental Mucorales isolates obtained from an investigation of mucormycosis cases among solid organ transplant recipients.</title>
        <authorList>
            <person name="Nguyen M.H."/>
            <person name="Kaul D."/>
            <person name="Muto C."/>
            <person name="Cheng S.J."/>
            <person name="Richter R.A."/>
            <person name="Bruno V.M."/>
            <person name="Liu G."/>
            <person name="Beyhan S."/>
            <person name="Sundermann A.J."/>
            <person name="Mounaud S."/>
            <person name="Pasculle A.W."/>
            <person name="Nierman W.C."/>
            <person name="Driscoll E."/>
            <person name="Cumbie R."/>
            <person name="Clancy C.J."/>
            <person name="Dupont C.L."/>
        </authorList>
    </citation>
    <scope>NUCLEOTIDE SEQUENCE</scope>
    <source>
        <strain evidence="1">GL11</strain>
    </source>
</reference>
<name>A0A9P6WYT0_RHIOR</name>
<evidence type="ECO:0000313" key="2">
    <source>
        <dbReference type="Proteomes" id="UP000716291"/>
    </source>
</evidence>
<dbReference type="OrthoDB" id="2250876at2759"/>
<proteinExistence type="predicted"/>
<evidence type="ECO:0000313" key="1">
    <source>
        <dbReference type="EMBL" id="KAG1301605.1"/>
    </source>
</evidence>
<keyword evidence="2" id="KW-1185">Reference proteome</keyword>
<sequence length="169" mass="19602">MHENMAIISNTDWTRRPWMRVICARAMEGLMLVNRRKDLLVNCAEVYSRYLTLDAHNEQTKTKRYQSLNTTLPHPTTKHSNVELFIIEKDNSLKLELGTKTVNVLITSSIRIDKNQPPAVGPSSTNGLSFSKDTIILVRRSFIKWYGYLRQQGFNDLSICELYLFYSQN</sequence>